<dbReference type="Pfam" id="PF04230">
    <property type="entry name" value="PS_pyruv_trans"/>
    <property type="match status" value="1"/>
</dbReference>
<gene>
    <name evidence="2" type="primary">exoV</name>
    <name evidence="2" type="ORF">NIES23_15480</name>
</gene>
<protein>
    <submittedName>
        <fullName evidence="2">Succinoglycan biosynthesis ketolase ExoV</fullName>
    </submittedName>
</protein>
<proteinExistence type="predicted"/>
<dbReference type="EMBL" id="AP018216">
    <property type="protein sequence ID" value="BAY68759.1"/>
    <property type="molecule type" value="Genomic_DNA"/>
</dbReference>
<evidence type="ECO:0000313" key="3">
    <source>
        <dbReference type="Proteomes" id="UP000217507"/>
    </source>
</evidence>
<evidence type="ECO:0000313" key="2">
    <source>
        <dbReference type="EMBL" id="BAY68759.1"/>
    </source>
</evidence>
<organism evidence="2 3">
    <name type="scientific">Trichormus variabilis NIES-23</name>
    <dbReference type="NCBI Taxonomy" id="1973479"/>
    <lineage>
        <taxon>Bacteria</taxon>
        <taxon>Bacillati</taxon>
        <taxon>Cyanobacteriota</taxon>
        <taxon>Cyanophyceae</taxon>
        <taxon>Nostocales</taxon>
        <taxon>Nostocaceae</taxon>
        <taxon>Trichormus</taxon>
    </lineage>
</organism>
<reference evidence="2 3" key="1">
    <citation type="submission" date="2017-06" db="EMBL/GenBank/DDBJ databases">
        <title>Genome sequencing of cyanobaciteial culture collection at National Institute for Environmental Studies (NIES).</title>
        <authorList>
            <person name="Hirose Y."/>
            <person name="Shimura Y."/>
            <person name="Fujisawa T."/>
            <person name="Nakamura Y."/>
            <person name="Kawachi M."/>
        </authorList>
    </citation>
    <scope>NUCLEOTIDE SEQUENCE [LARGE SCALE GENOMIC DNA]</scope>
    <source>
        <strain evidence="2 3">NIES-23</strain>
    </source>
</reference>
<name>A0A1Z4KIE8_ANAVA</name>
<evidence type="ECO:0000259" key="1">
    <source>
        <dbReference type="Pfam" id="PF04230"/>
    </source>
</evidence>
<dbReference type="AlphaFoldDB" id="A0A1Z4KIE8"/>
<feature type="domain" description="Polysaccharide pyruvyl transferase" evidence="1">
    <location>
        <begin position="62"/>
        <end position="193"/>
    </location>
</feature>
<dbReference type="InterPro" id="IPR007345">
    <property type="entry name" value="Polysacch_pyruvyl_Trfase"/>
</dbReference>
<dbReference type="Proteomes" id="UP000217507">
    <property type="component" value="Chromosome"/>
</dbReference>
<sequence length="304" mass="34592">MKLYYCKYPEGRQNFGDALNPWLWEKLIPGILDDDANCAFVGIGTLINDALPRRTPQAKLRVIFSTGAGYEKATPVIDESYHIYCVRGPISAEKLGLSSDLAVTDGALLLRKLIDHSSVPKKYKFSYMPHYNFAGDGWQRVCDQLGFGYISPAWEIEDILTRIRQTEVLVCEAMHGAIVADTLRVPWIPVSTHPSILPLKWQDWCASMKLEYQSYSLSHFYQPRFSTGGWANNKTTNKLDNLLTPARKLQDWLRQQKTARELSSLVKVAKPHLSSDARIEEMLSRLEGCLEQFKLDFAQGKFKI</sequence>
<accession>A0A1Z4KIE8</accession>